<comment type="caution">
    <text evidence="2">The sequence shown here is derived from an EMBL/GenBank/DDBJ whole genome shotgun (WGS) entry which is preliminary data.</text>
</comment>
<evidence type="ECO:0008006" key="4">
    <source>
        <dbReference type="Google" id="ProtNLM"/>
    </source>
</evidence>
<evidence type="ECO:0000256" key="1">
    <source>
        <dbReference type="SAM" id="Phobius"/>
    </source>
</evidence>
<keyword evidence="1" id="KW-0472">Membrane</keyword>
<reference evidence="3" key="1">
    <citation type="journal article" date="2019" name="Int. J. Syst. Evol. Microbiol.">
        <title>The Global Catalogue of Microorganisms (GCM) 10K type strain sequencing project: providing services to taxonomists for standard genome sequencing and annotation.</title>
        <authorList>
            <consortium name="The Broad Institute Genomics Platform"/>
            <consortium name="The Broad Institute Genome Sequencing Center for Infectious Disease"/>
            <person name="Wu L."/>
            <person name="Ma J."/>
        </authorList>
    </citation>
    <scope>NUCLEOTIDE SEQUENCE [LARGE SCALE GENOMIC DNA]</scope>
    <source>
        <strain evidence="3">JCM 4253</strain>
    </source>
</reference>
<dbReference type="AlphaFoldDB" id="A0A919C0Y1"/>
<dbReference type="RefSeq" id="WP_189978877.1">
    <property type="nucleotide sequence ID" value="NZ_BNBF01000002.1"/>
</dbReference>
<dbReference type="EMBL" id="BNBF01000002">
    <property type="protein sequence ID" value="GHG38617.1"/>
    <property type="molecule type" value="Genomic_DNA"/>
</dbReference>
<feature type="transmembrane region" description="Helical" evidence="1">
    <location>
        <begin position="49"/>
        <end position="67"/>
    </location>
</feature>
<feature type="transmembrane region" description="Helical" evidence="1">
    <location>
        <begin position="92"/>
        <end position="111"/>
    </location>
</feature>
<feature type="transmembrane region" description="Helical" evidence="1">
    <location>
        <begin position="148"/>
        <end position="168"/>
    </location>
</feature>
<dbReference type="Proteomes" id="UP000619355">
    <property type="component" value="Unassembled WGS sequence"/>
</dbReference>
<keyword evidence="1" id="KW-1133">Transmembrane helix</keyword>
<keyword evidence="3" id="KW-1185">Reference proteome</keyword>
<evidence type="ECO:0000313" key="2">
    <source>
        <dbReference type="EMBL" id="GHG38617.1"/>
    </source>
</evidence>
<name>A0A919C0Y1_9ACTN</name>
<keyword evidence="1" id="KW-0812">Transmembrane</keyword>
<organism evidence="2 3">
    <name type="scientific">Streptomyces capoamus</name>
    <dbReference type="NCBI Taxonomy" id="68183"/>
    <lineage>
        <taxon>Bacteria</taxon>
        <taxon>Bacillati</taxon>
        <taxon>Actinomycetota</taxon>
        <taxon>Actinomycetes</taxon>
        <taxon>Kitasatosporales</taxon>
        <taxon>Streptomycetaceae</taxon>
        <taxon>Streptomyces</taxon>
    </lineage>
</organism>
<gene>
    <name evidence="2" type="ORF">GCM10018980_11530</name>
</gene>
<accession>A0A919C0Y1</accession>
<evidence type="ECO:0000313" key="3">
    <source>
        <dbReference type="Proteomes" id="UP000619355"/>
    </source>
</evidence>
<feature type="transmembrane region" description="Helical" evidence="1">
    <location>
        <begin position="21"/>
        <end position="43"/>
    </location>
</feature>
<feature type="transmembrane region" description="Helical" evidence="1">
    <location>
        <begin position="117"/>
        <end position="136"/>
    </location>
</feature>
<proteinExistence type="predicted"/>
<sequence length="171" mass="17152">MEGRPPAQAADAPQPDTAEGYMGAVYGSLLAASVVVGAGSAGSFPRLELVLLLLCSGLASWATRVYGQMFRERIRGGTVGAAEIRHACASEWPIIMAAVPPAVAVAVTPLLGIGPQGAVWLALGTALAGHVGWSTVAARRAGATGRAAVTAGAVNLALGLVVVLVKVFGKL</sequence>
<protein>
    <recommendedName>
        <fullName evidence="4">Integral membrane protein</fullName>
    </recommendedName>
</protein>